<dbReference type="GO" id="GO:0016413">
    <property type="term" value="F:O-acetyltransferase activity"/>
    <property type="evidence" value="ECO:0007669"/>
    <property type="project" value="TreeGrafter"/>
</dbReference>
<sequence length="465" mass="49568">MPREPPYFYAPSVPRRFRSAGGNIMTTLTGIDSRRGTTAKTRDRSVDLVRAILLIVVVGLHSIMAGVGVGAGGIVMENALDNLPGFAPVSWFVQVMPLFFVLGGFSSFTQWTRMRERGHSPADYVVTRLHRLLLPAVAVIGTVAAALLVMTIIGVPADLIATAGFRISQPLWFLGVYVLCSALVPLLVGAHERRPVLSLALLGTAALSVDMLRASTGISGLGFVNLVFVWLTVQQLGFWLAEGRCERWGVRTRVAVGVAALLALFLLSVPGPYSPDMYENLNPPTICLILLGIAQLMLFTVLRARLREVAERPRIAGLVNAVGARSMTIYLWHMPVIIALAAGLLFLNATVAVPLPDPLSAGWWLTRPFWLVAVGLAVIPVVARLGWIEGAKRAELFLSGTRMLTPRVIAAVLLGAGAVLVILVTGFALGGAIIALGMLAAALRLVAVTGARSTARSAAVPAHHQ</sequence>
<dbReference type="OrthoDB" id="8206682at2"/>
<accession>A0A3L7ACC9</accession>
<feature type="transmembrane region" description="Helical" evidence="7">
    <location>
        <begin position="408"/>
        <end position="427"/>
    </location>
</feature>
<evidence type="ECO:0000313" key="9">
    <source>
        <dbReference type="EMBL" id="RLP77877.1"/>
    </source>
</evidence>
<comment type="caution">
    <text evidence="9">The sequence shown here is derived from an EMBL/GenBank/DDBJ whole genome shotgun (WGS) entry which is preliminary data.</text>
</comment>
<dbReference type="GO" id="GO:0005886">
    <property type="term" value="C:plasma membrane"/>
    <property type="evidence" value="ECO:0007669"/>
    <property type="project" value="UniProtKB-SubCell"/>
</dbReference>
<keyword evidence="9" id="KW-0808">Transferase</keyword>
<evidence type="ECO:0000256" key="7">
    <source>
        <dbReference type="SAM" id="Phobius"/>
    </source>
</evidence>
<comment type="similarity">
    <text evidence="2">Belongs to the acyltransferase 3 family.</text>
</comment>
<evidence type="ECO:0000256" key="3">
    <source>
        <dbReference type="ARBA" id="ARBA00022475"/>
    </source>
</evidence>
<protein>
    <submittedName>
        <fullName evidence="9">Acyltransferase</fullName>
    </submittedName>
</protein>
<evidence type="ECO:0000313" key="10">
    <source>
        <dbReference type="Proteomes" id="UP000272503"/>
    </source>
</evidence>
<feature type="transmembrane region" description="Helical" evidence="7">
    <location>
        <begin position="169"/>
        <end position="189"/>
    </location>
</feature>
<evidence type="ECO:0000256" key="1">
    <source>
        <dbReference type="ARBA" id="ARBA00004651"/>
    </source>
</evidence>
<keyword evidence="3" id="KW-1003">Cell membrane</keyword>
<evidence type="ECO:0000256" key="5">
    <source>
        <dbReference type="ARBA" id="ARBA00022989"/>
    </source>
</evidence>
<evidence type="ECO:0000259" key="8">
    <source>
        <dbReference type="Pfam" id="PF01757"/>
    </source>
</evidence>
<comment type="subcellular location">
    <subcellularLocation>
        <location evidence="1">Cell membrane</location>
        <topology evidence="1">Multi-pass membrane protein</topology>
    </subcellularLocation>
</comment>
<feature type="domain" description="Acyltransferase 3" evidence="8">
    <location>
        <begin position="44"/>
        <end position="379"/>
    </location>
</feature>
<dbReference type="Proteomes" id="UP000272503">
    <property type="component" value="Unassembled WGS sequence"/>
</dbReference>
<feature type="transmembrane region" description="Helical" evidence="7">
    <location>
        <begin position="285"/>
        <end position="306"/>
    </location>
</feature>
<evidence type="ECO:0000256" key="6">
    <source>
        <dbReference type="ARBA" id="ARBA00023136"/>
    </source>
</evidence>
<feature type="transmembrane region" description="Helical" evidence="7">
    <location>
        <begin position="132"/>
        <end position="157"/>
    </location>
</feature>
<dbReference type="EMBL" id="RCUX01000001">
    <property type="protein sequence ID" value="RLP77877.1"/>
    <property type="molecule type" value="Genomic_DNA"/>
</dbReference>
<feature type="transmembrane region" description="Helical" evidence="7">
    <location>
        <begin position="253"/>
        <end position="273"/>
    </location>
</feature>
<dbReference type="PANTHER" id="PTHR40074:SF2">
    <property type="entry name" value="O-ACETYLTRANSFERASE WECH"/>
    <property type="match status" value="1"/>
</dbReference>
<feature type="transmembrane region" description="Helical" evidence="7">
    <location>
        <begin position="433"/>
        <end position="451"/>
    </location>
</feature>
<reference evidence="9 10" key="1">
    <citation type="submission" date="2018-10" db="EMBL/GenBank/DDBJ databases">
        <authorList>
            <person name="Li J."/>
        </authorList>
    </citation>
    <scope>NUCLEOTIDE SEQUENCE [LARGE SCALE GENOMIC DNA]</scope>
    <source>
        <strain evidence="9 10">IF 016277</strain>
    </source>
</reference>
<dbReference type="PANTHER" id="PTHR40074">
    <property type="entry name" value="O-ACETYLTRANSFERASE WECH"/>
    <property type="match status" value="1"/>
</dbReference>
<gene>
    <name evidence="9" type="ORF">D9V32_00645</name>
</gene>
<keyword evidence="9" id="KW-0012">Acyltransferase</keyword>
<keyword evidence="10" id="KW-1185">Reference proteome</keyword>
<dbReference type="AlphaFoldDB" id="A0A3L7ACC9"/>
<dbReference type="InterPro" id="IPR002656">
    <property type="entry name" value="Acyl_transf_3_dom"/>
</dbReference>
<feature type="transmembrane region" description="Helical" evidence="7">
    <location>
        <begin position="369"/>
        <end position="387"/>
    </location>
</feature>
<proteinExistence type="inferred from homology"/>
<feature type="transmembrane region" description="Helical" evidence="7">
    <location>
        <begin position="327"/>
        <end position="349"/>
    </location>
</feature>
<dbReference type="GO" id="GO:0009246">
    <property type="term" value="P:enterobacterial common antigen biosynthetic process"/>
    <property type="evidence" value="ECO:0007669"/>
    <property type="project" value="TreeGrafter"/>
</dbReference>
<feature type="transmembrane region" description="Helical" evidence="7">
    <location>
        <begin position="220"/>
        <end position="241"/>
    </location>
</feature>
<name>A0A3L7ACC9_9MICO</name>
<keyword evidence="5 7" id="KW-1133">Transmembrane helix</keyword>
<feature type="transmembrane region" description="Helical" evidence="7">
    <location>
        <begin position="91"/>
        <end position="111"/>
    </location>
</feature>
<evidence type="ECO:0000256" key="2">
    <source>
        <dbReference type="ARBA" id="ARBA00007400"/>
    </source>
</evidence>
<keyword evidence="4 7" id="KW-0812">Transmembrane</keyword>
<evidence type="ECO:0000256" key="4">
    <source>
        <dbReference type="ARBA" id="ARBA00022692"/>
    </source>
</evidence>
<dbReference type="Pfam" id="PF01757">
    <property type="entry name" value="Acyl_transf_3"/>
    <property type="match status" value="1"/>
</dbReference>
<feature type="transmembrane region" description="Helical" evidence="7">
    <location>
        <begin position="196"/>
        <end position="214"/>
    </location>
</feature>
<keyword evidence="6 7" id="KW-0472">Membrane</keyword>
<feature type="transmembrane region" description="Helical" evidence="7">
    <location>
        <begin position="48"/>
        <end position="71"/>
    </location>
</feature>
<organism evidence="9 10">
    <name type="scientific">Mycetocola tolaasinivorans</name>
    <dbReference type="NCBI Taxonomy" id="76635"/>
    <lineage>
        <taxon>Bacteria</taxon>
        <taxon>Bacillati</taxon>
        <taxon>Actinomycetota</taxon>
        <taxon>Actinomycetes</taxon>
        <taxon>Micrococcales</taxon>
        <taxon>Microbacteriaceae</taxon>
        <taxon>Mycetocola</taxon>
    </lineage>
</organism>